<name>A0AAU9K4Q0_9CILI</name>
<dbReference type="Proteomes" id="UP001162131">
    <property type="component" value="Unassembled WGS sequence"/>
</dbReference>
<reference evidence="1" key="1">
    <citation type="submission" date="2021-09" db="EMBL/GenBank/DDBJ databases">
        <authorList>
            <consortium name="AG Swart"/>
            <person name="Singh M."/>
            <person name="Singh A."/>
            <person name="Seah K."/>
            <person name="Emmerich C."/>
        </authorList>
    </citation>
    <scope>NUCLEOTIDE SEQUENCE</scope>
    <source>
        <strain evidence="1">ATCC30299</strain>
    </source>
</reference>
<dbReference type="EMBL" id="CAJZBQ010000053">
    <property type="protein sequence ID" value="CAG9331989.1"/>
    <property type="molecule type" value="Genomic_DNA"/>
</dbReference>
<keyword evidence="2" id="KW-1185">Reference proteome</keyword>
<sequence length="84" mass="9790">MNTVEDSNTDRVIEDWMGIMKSDLKKTIDQASMHYNFDFSRDLPLSHTSSNIRWDFDDLPKKESLIKRSNPRAILLAVDNFVSK</sequence>
<gene>
    <name evidence="1" type="ORF">BSTOLATCC_MIC54043</name>
</gene>
<comment type="caution">
    <text evidence="1">The sequence shown here is derived from an EMBL/GenBank/DDBJ whole genome shotgun (WGS) entry which is preliminary data.</text>
</comment>
<accession>A0AAU9K4Q0</accession>
<organism evidence="1 2">
    <name type="scientific">Blepharisma stoltei</name>
    <dbReference type="NCBI Taxonomy" id="1481888"/>
    <lineage>
        <taxon>Eukaryota</taxon>
        <taxon>Sar</taxon>
        <taxon>Alveolata</taxon>
        <taxon>Ciliophora</taxon>
        <taxon>Postciliodesmatophora</taxon>
        <taxon>Heterotrichea</taxon>
        <taxon>Heterotrichida</taxon>
        <taxon>Blepharismidae</taxon>
        <taxon>Blepharisma</taxon>
    </lineage>
</organism>
<protein>
    <submittedName>
        <fullName evidence="1">Uncharacterized protein</fullName>
    </submittedName>
</protein>
<evidence type="ECO:0000313" key="2">
    <source>
        <dbReference type="Proteomes" id="UP001162131"/>
    </source>
</evidence>
<evidence type="ECO:0000313" key="1">
    <source>
        <dbReference type="EMBL" id="CAG9331989.1"/>
    </source>
</evidence>
<proteinExistence type="predicted"/>
<dbReference type="AlphaFoldDB" id="A0AAU9K4Q0"/>